<evidence type="ECO:0000313" key="3">
    <source>
        <dbReference type="Proteomes" id="UP000008063"/>
    </source>
</evidence>
<organism evidence="3">
    <name type="scientific">Serpula lacrymans var. lacrymans (strain S7.3)</name>
    <name type="common">Dry rot fungus</name>
    <dbReference type="NCBI Taxonomy" id="936435"/>
    <lineage>
        <taxon>Eukaryota</taxon>
        <taxon>Fungi</taxon>
        <taxon>Dikarya</taxon>
        <taxon>Basidiomycota</taxon>
        <taxon>Agaricomycotina</taxon>
        <taxon>Agaricomycetes</taxon>
        <taxon>Agaricomycetidae</taxon>
        <taxon>Boletales</taxon>
        <taxon>Coniophorineae</taxon>
        <taxon>Serpulaceae</taxon>
        <taxon>Serpula</taxon>
    </lineage>
</organism>
<keyword evidence="3" id="KW-1185">Reference proteome</keyword>
<dbReference type="Proteomes" id="UP000008063">
    <property type="component" value="Unassembled WGS sequence"/>
</dbReference>
<dbReference type="InParanoid" id="F8Q1N6"/>
<dbReference type="EMBL" id="GL945481">
    <property type="protein sequence ID" value="EGN98214.1"/>
    <property type="molecule type" value="Genomic_DNA"/>
</dbReference>
<sequence>MASSTLNSRQLKYATGVFVHPDLTVINPIENNNATVESVVGDLLRNIMKKAQTTLALDTPIDPYTLDIKYQPSGIPQESKVSELPENAELYTMFTPKAAVGSPLAIKNQNLAQAEGDNMKLREINSFMLTNRKGGKDSEEMVVSRKDYEECHQSIRDLRKGNVWLGGRVQRLDESYQRSEVAMRELRKMVGQSEEANRELRKVAGQSEERYIKSEKRWEERHARSEEAIRELRKTNQRLDESNLELKKTLRDVRAEVIEERASREKSEQEIRRYLRLITPLHLRALLDKARQKILMDVEGGTSWESYRRGRDVDTFSKDILEELSVKYHPPSSEAVHFLCYASKEIRKRGNEAAHKADVSDIRKALMDEQLDAGDVGDHERLLLKELFEFAYGQAI</sequence>
<dbReference type="STRING" id="936435.F8Q1N6"/>
<accession>F8Q1N6</accession>
<name>F8Q1N6_SERL3</name>
<keyword evidence="1" id="KW-0175">Coiled coil</keyword>
<reference evidence="3" key="1">
    <citation type="journal article" date="2011" name="Science">
        <title>The plant cell wall-decomposing machinery underlies the functional diversity of forest fungi.</title>
        <authorList>
            <person name="Eastwood D.C."/>
            <person name="Floudas D."/>
            <person name="Binder M."/>
            <person name="Majcherczyk A."/>
            <person name="Schneider P."/>
            <person name="Aerts A."/>
            <person name="Asiegbu F.O."/>
            <person name="Baker S.E."/>
            <person name="Barry K."/>
            <person name="Bendiksby M."/>
            <person name="Blumentritt M."/>
            <person name="Coutinho P.M."/>
            <person name="Cullen D."/>
            <person name="de Vries R.P."/>
            <person name="Gathman A."/>
            <person name="Goodell B."/>
            <person name="Henrissat B."/>
            <person name="Ihrmark K."/>
            <person name="Kauserud H."/>
            <person name="Kohler A."/>
            <person name="LaButti K."/>
            <person name="Lapidus A."/>
            <person name="Lavin J.L."/>
            <person name="Lee Y.-H."/>
            <person name="Lindquist E."/>
            <person name="Lilly W."/>
            <person name="Lucas S."/>
            <person name="Morin E."/>
            <person name="Murat C."/>
            <person name="Oguiza J.A."/>
            <person name="Park J."/>
            <person name="Pisabarro A.G."/>
            <person name="Riley R."/>
            <person name="Rosling A."/>
            <person name="Salamov A."/>
            <person name="Schmidt O."/>
            <person name="Schmutz J."/>
            <person name="Skrede I."/>
            <person name="Stenlid J."/>
            <person name="Wiebenga A."/>
            <person name="Xie X."/>
            <person name="Kuees U."/>
            <person name="Hibbett D.S."/>
            <person name="Hoffmeister D."/>
            <person name="Hoegberg N."/>
            <person name="Martin F."/>
            <person name="Grigoriev I.V."/>
            <person name="Watkinson S.C."/>
        </authorList>
    </citation>
    <scope>NUCLEOTIDE SEQUENCE [LARGE SCALE GENOMIC DNA]</scope>
    <source>
        <strain evidence="3">strain S7.3</strain>
    </source>
</reference>
<evidence type="ECO:0000256" key="1">
    <source>
        <dbReference type="SAM" id="Coils"/>
    </source>
</evidence>
<gene>
    <name evidence="2" type="ORF">SERLA73DRAFT_183128</name>
</gene>
<dbReference type="HOGENOM" id="CLU_058501_0_0_1"/>
<evidence type="ECO:0000313" key="2">
    <source>
        <dbReference type="EMBL" id="EGN98214.1"/>
    </source>
</evidence>
<proteinExistence type="predicted"/>
<dbReference type="AlphaFoldDB" id="F8Q1N6"/>
<feature type="coiled-coil region" evidence="1">
    <location>
        <begin position="169"/>
        <end position="270"/>
    </location>
</feature>
<dbReference type="OMA" id="WSATREY"/>
<protein>
    <submittedName>
        <fullName evidence="2">Uncharacterized protein</fullName>
    </submittedName>
</protein>